<name>A0A0C7N5Z0_9SACH</name>
<feature type="compositionally biased region" description="Basic and acidic residues" evidence="2">
    <location>
        <begin position="473"/>
        <end position="484"/>
    </location>
</feature>
<feature type="compositionally biased region" description="Basic and acidic residues" evidence="2">
    <location>
        <begin position="416"/>
        <end position="462"/>
    </location>
</feature>
<dbReference type="GeneID" id="34684242"/>
<evidence type="ECO:0000313" key="4">
    <source>
        <dbReference type="EMBL" id="CEP60835.1"/>
    </source>
</evidence>
<dbReference type="HOGENOM" id="CLU_024653_0_0_1"/>
<dbReference type="RefSeq" id="XP_022627074.1">
    <property type="nucleotide sequence ID" value="XM_022773560.1"/>
</dbReference>
<keyword evidence="1" id="KW-0175">Coiled coil</keyword>
<feature type="compositionally biased region" description="Basic and acidic residues" evidence="2">
    <location>
        <begin position="227"/>
        <end position="246"/>
    </location>
</feature>
<sequence>MPKENLIFKLDNLEYQFHHLNGTLNDFKPRLKNTAKTFNAKGKKTSKKISKILDSASLNETNAQLTSLRAEIVQKKAFHLENKLTSLLEKTLQQQYSTLAKKHNEKNQDKLKTLKTLDDKYKLAVFCKLFGKSRTCKLLVAKITPSKAAKTDPPAWFKDSEYFLAAQDKTHTYNPSRVWNEVVVATKGCDKLLSQTMAGQKIKELLSAFDSGMDMFLNIKKTRESELPKVSEIKNKTEESDAKSSSESEESSDQVSSNNSGDRDAELPGGLDEDEILKQYEGLLVGSDDENDDVAIPALDPTINYNEITDEEPSEDSEGDYDLASSDEESDDQPVSKRQKTEKTKGKGAVSTKNAPLPELMTGYYSGGSDDEFSDAEAEPEQIDNAPKRKNRRGQRARQKIWEKKFGKTANHVQKRIQEEQSERNQRQAEYEQRVEKRASKAREREEAQVRHNGEQKLRPEQISKSTQVHPSWEAKKQAEEKQKAAKFQGKKIVF</sequence>
<dbReference type="GO" id="GO:0030686">
    <property type="term" value="C:90S preribosome"/>
    <property type="evidence" value="ECO:0007669"/>
    <property type="project" value="EnsemblFungi"/>
</dbReference>
<dbReference type="Proteomes" id="UP000054304">
    <property type="component" value="Unassembled WGS sequence"/>
</dbReference>
<dbReference type="Pfam" id="PF09073">
    <property type="entry name" value="BUD22"/>
    <property type="match status" value="1"/>
</dbReference>
<evidence type="ECO:0000259" key="3">
    <source>
        <dbReference type="Pfam" id="PF09073"/>
    </source>
</evidence>
<feature type="compositionally biased region" description="Basic residues" evidence="2">
    <location>
        <begin position="388"/>
        <end position="399"/>
    </location>
</feature>
<dbReference type="STRING" id="1245769.A0A0C7N5Z0"/>
<evidence type="ECO:0000313" key="5">
    <source>
        <dbReference type="Proteomes" id="UP000054304"/>
    </source>
</evidence>
<keyword evidence="5" id="KW-1185">Reference proteome</keyword>
<dbReference type="InterPro" id="IPR037393">
    <property type="entry name" value="Bud22/SRFB1"/>
</dbReference>
<dbReference type="PANTHER" id="PTHR23325">
    <property type="entry name" value="SERUM RESPONSE FACTOR-BINDING"/>
    <property type="match status" value="1"/>
</dbReference>
<feature type="region of interest" description="Disordered" evidence="2">
    <location>
        <begin position="227"/>
        <end position="272"/>
    </location>
</feature>
<feature type="compositionally biased region" description="Low complexity" evidence="2">
    <location>
        <begin position="486"/>
        <end position="495"/>
    </location>
</feature>
<dbReference type="GO" id="GO:0030490">
    <property type="term" value="P:maturation of SSU-rRNA"/>
    <property type="evidence" value="ECO:0007669"/>
    <property type="project" value="EnsemblFungi"/>
</dbReference>
<dbReference type="EMBL" id="LN736361">
    <property type="protein sequence ID" value="CEP60835.1"/>
    <property type="molecule type" value="Genomic_DNA"/>
</dbReference>
<accession>A0A0C7N5Z0</accession>
<dbReference type="OrthoDB" id="3364872at2759"/>
<evidence type="ECO:0000256" key="1">
    <source>
        <dbReference type="ARBA" id="ARBA00023054"/>
    </source>
</evidence>
<feature type="domain" description="Bud22" evidence="3">
    <location>
        <begin position="79"/>
        <end position="495"/>
    </location>
</feature>
<dbReference type="GO" id="GO:0005634">
    <property type="term" value="C:nucleus"/>
    <property type="evidence" value="ECO:0007669"/>
    <property type="project" value="EnsemblFungi"/>
</dbReference>
<feature type="compositionally biased region" description="Acidic residues" evidence="2">
    <location>
        <begin position="308"/>
        <end position="332"/>
    </location>
</feature>
<evidence type="ECO:0000256" key="2">
    <source>
        <dbReference type="SAM" id="MobiDB-lite"/>
    </source>
</evidence>
<proteinExistence type="predicted"/>
<feature type="region of interest" description="Disordered" evidence="2">
    <location>
        <begin position="287"/>
        <end position="495"/>
    </location>
</feature>
<protein>
    <submittedName>
        <fullName evidence="4">LALA0S02e00694g1_1</fullName>
    </submittedName>
</protein>
<dbReference type="InterPro" id="IPR015158">
    <property type="entry name" value="Bud22_dom"/>
</dbReference>
<dbReference type="AlphaFoldDB" id="A0A0C7N5Z0"/>
<gene>
    <name evidence="4" type="ORF">LALA0_S02e00694g</name>
</gene>
<feature type="compositionally biased region" description="Acidic residues" evidence="2">
    <location>
        <begin position="369"/>
        <end position="382"/>
    </location>
</feature>
<dbReference type="PANTHER" id="PTHR23325:SF1">
    <property type="entry name" value="SERUM RESPONSE FACTOR-BINDING PROTEIN 1"/>
    <property type="match status" value="1"/>
</dbReference>
<organism evidence="4 5">
    <name type="scientific">Lachancea lanzarotensis</name>
    <dbReference type="NCBI Taxonomy" id="1245769"/>
    <lineage>
        <taxon>Eukaryota</taxon>
        <taxon>Fungi</taxon>
        <taxon>Dikarya</taxon>
        <taxon>Ascomycota</taxon>
        <taxon>Saccharomycotina</taxon>
        <taxon>Saccharomycetes</taxon>
        <taxon>Saccharomycetales</taxon>
        <taxon>Saccharomycetaceae</taxon>
        <taxon>Lachancea</taxon>
    </lineage>
</organism>
<reference evidence="4 5" key="1">
    <citation type="submission" date="2014-12" db="EMBL/GenBank/DDBJ databases">
        <authorList>
            <person name="Neuveglise Cecile"/>
        </authorList>
    </citation>
    <scope>NUCLEOTIDE SEQUENCE [LARGE SCALE GENOMIC DNA]</scope>
    <source>
        <strain evidence="4 5">CBS 12615</strain>
    </source>
</reference>